<gene>
    <name evidence="2" type="ORF">GGR04_001560</name>
</gene>
<feature type="compositionally biased region" description="Basic and acidic residues" evidence="1">
    <location>
        <begin position="98"/>
        <end position="116"/>
    </location>
</feature>
<keyword evidence="3" id="KW-1185">Reference proteome</keyword>
<dbReference type="AlphaFoldDB" id="A0A7W6EGT6"/>
<dbReference type="EMBL" id="JACIEK010000002">
    <property type="protein sequence ID" value="MBB3997724.1"/>
    <property type="molecule type" value="Genomic_DNA"/>
</dbReference>
<dbReference type="Proteomes" id="UP000542776">
    <property type="component" value="Unassembled WGS sequence"/>
</dbReference>
<accession>A0A7W6EGT6</accession>
<reference evidence="2 3" key="1">
    <citation type="submission" date="2020-08" db="EMBL/GenBank/DDBJ databases">
        <title>Genomic Encyclopedia of Type Strains, Phase IV (KMG-IV): sequencing the most valuable type-strain genomes for metagenomic binning, comparative biology and taxonomic classification.</title>
        <authorList>
            <person name="Goeker M."/>
        </authorList>
    </citation>
    <scope>NUCLEOTIDE SEQUENCE [LARGE SCALE GENOMIC DNA]</scope>
    <source>
        <strain evidence="2 3">DSM 102238</strain>
    </source>
</reference>
<feature type="region of interest" description="Disordered" evidence="1">
    <location>
        <begin position="1"/>
        <end position="21"/>
    </location>
</feature>
<name>A0A7W6EGT6_9HYPH</name>
<evidence type="ECO:0008006" key="4">
    <source>
        <dbReference type="Google" id="ProtNLM"/>
    </source>
</evidence>
<feature type="compositionally biased region" description="Basic and acidic residues" evidence="1">
    <location>
        <begin position="1"/>
        <end position="18"/>
    </location>
</feature>
<comment type="caution">
    <text evidence="2">The sequence shown here is derived from an EMBL/GenBank/DDBJ whole genome shotgun (WGS) entry which is preliminary data.</text>
</comment>
<protein>
    <recommendedName>
        <fullName evidence="4">DUF3618 domain-containing protein</fullName>
    </recommendedName>
</protein>
<dbReference type="RefSeq" id="WP_183199261.1">
    <property type="nucleotide sequence ID" value="NZ_JACIEK010000002.1"/>
</dbReference>
<evidence type="ECO:0000256" key="1">
    <source>
        <dbReference type="SAM" id="MobiDB-lite"/>
    </source>
</evidence>
<feature type="region of interest" description="Disordered" evidence="1">
    <location>
        <begin position="88"/>
        <end position="160"/>
    </location>
</feature>
<evidence type="ECO:0000313" key="2">
    <source>
        <dbReference type="EMBL" id="MBB3997724.1"/>
    </source>
</evidence>
<dbReference type="Pfam" id="PF12277">
    <property type="entry name" value="DUF3618"/>
    <property type="match status" value="1"/>
</dbReference>
<proteinExistence type="predicted"/>
<evidence type="ECO:0000313" key="3">
    <source>
        <dbReference type="Proteomes" id="UP000542776"/>
    </source>
</evidence>
<sequence length="364" mass="36665">MSTETERLAQEAEQRRSSLDQTLDSLKEKFSPGQIVDEVASYVRSGQGAEMVQNLNRQVRDNPLALGLIGAGAAWLLLGQGVRDSRPASFGSISPRGRSHDASPDHWAQDDRDNRFEGPLASRSAGIVGGGSAGRADIGGWAGASSSTSPGVTQRARDVASGAAGSVGSAASSVGSTVSSAASTAGNAVSDAASSVADAVSGAASSVASGASHLTESAGDAVSRAGQAGYRTAAEAGDRVAAYGRQAKRSFFETLQDEPLVLGAVAIAIGAAIGAALPSTRAEDEWLGETRDKLRDDALDYGLDTLDKAQTVAGKAYEAASAQAEDKGLVAKGGEGETIADKVSSVVKAATDGAKDEAGKQGLV</sequence>
<dbReference type="InterPro" id="IPR022062">
    <property type="entry name" value="DUF3618"/>
</dbReference>
<dbReference type="Gene3D" id="1.20.120.20">
    <property type="entry name" value="Apolipoprotein"/>
    <property type="match status" value="1"/>
</dbReference>
<organism evidence="2 3">
    <name type="scientific">Aureimonas pseudogalii</name>
    <dbReference type="NCBI Taxonomy" id="1744844"/>
    <lineage>
        <taxon>Bacteria</taxon>
        <taxon>Pseudomonadati</taxon>
        <taxon>Pseudomonadota</taxon>
        <taxon>Alphaproteobacteria</taxon>
        <taxon>Hyphomicrobiales</taxon>
        <taxon>Aurantimonadaceae</taxon>
        <taxon>Aureimonas</taxon>
    </lineage>
</organism>